<sequence>MIESKLCERWSPEQIVGPELKGKLSFKTIYNWLYKNFFDVSRKGKTAKTKETRGKFNIGKSISERPEEVKKKEVFEHWELDSVVSSRGESKACFATFVELKTRFYVAIKMPDRSKNSMLEAIKQLTSNIPKEAFKTFTSDRGKEFSYWKKVEEMGIDFYFADPYCSWQRGCNENSNGLLREF</sequence>
<dbReference type="Pfam" id="PF00665">
    <property type="entry name" value="rve"/>
    <property type="match status" value="1"/>
</dbReference>
<feature type="domain" description="Integrase catalytic" evidence="1">
    <location>
        <begin position="62"/>
        <end position="182"/>
    </location>
</feature>
<dbReference type="InterPro" id="IPR036397">
    <property type="entry name" value="RNaseH_sf"/>
</dbReference>
<gene>
    <name evidence="2" type="ORF">JMUB3936_1937</name>
</gene>
<dbReference type="NCBIfam" id="NF033563">
    <property type="entry name" value="transpos_IS30"/>
    <property type="match status" value="1"/>
</dbReference>
<dbReference type="SUPFAM" id="SSF53098">
    <property type="entry name" value="Ribonuclease H-like"/>
    <property type="match status" value="1"/>
</dbReference>
<dbReference type="PANTHER" id="PTHR10948">
    <property type="entry name" value="TRANSPOSASE"/>
    <property type="match status" value="1"/>
</dbReference>
<evidence type="ECO:0000313" key="2">
    <source>
        <dbReference type="EMBL" id="BBM55638.1"/>
    </source>
</evidence>
<dbReference type="GO" id="GO:0004803">
    <property type="term" value="F:transposase activity"/>
    <property type="evidence" value="ECO:0007669"/>
    <property type="project" value="TreeGrafter"/>
</dbReference>
<dbReference type="AlphaFoldDB" id="A0A510KV97"/>
<dbReference type="InterPro" id="IPR053392">
    <property type="entry name" value="Transposase_IS30-like"/>
</dbReference>
<dbReference type="Gene3D" id="3.30.420.10">
    <property type="entry name" value="Ribonuclease H-like superfamily/Ribonuclease H"/>
    <property type="match status" value="1"/>
</dbReference>
<name>A0A510KV97_9FUSO</name>
<reference evidence="2 3" key="1">
    <citation type="submission" date="2019-07" db="EMBL/GenBank/DDBJ databases">
        <title>Complete Genome Sequence of Leptotrichia wadei Strain JMUB3936.</title>
        <authorList>
            <person name="Watanabe S."/>
            <person name="Cui L."/>
        </authorList>
    </citation>
    <scope>NUCLEOTIDE SEQUENCE [LARGE SCALE GENOMIC DNA]</scope>
    <source>
        <strain evidence="2 3">JMUB3936</strain>
    </source>
</reference>
<dbReference type="InterPro" id="IPR051917">
    <property type="entry name" value="Transposase-Integrase"/>
</dbReference>
<dbReference type="PANTHER" id="PTHR10948:SF23">
    <property type="entry name" value="TRANSPOSASE INSI FOR INSERTION SEQUENCE ELEMENT IS30A-RELATED"/>
    <property type="match status" value="1"/>
</dbReference>
<accession>A0A510KV97</accession>
<dbReference type="InterPro" id="IPR001584">
    <property type="entry name" value="Integrase_cat-core"/>
</dbReference>
<dbReference type="GO" id="GO:0032196">
    <property type="term" value="P:transposition"/>
    <property type="evidence" value="ECO:0007669"/>
    <property type="project" value="TreeGrafter"/>
</dbReference>
<organism evidence="2 3">
    <name type="scientific">Leptotrichia wadei</name>
    <dbReference type="NCBI Taxonomy" id="157687"/>
    <lineage>
        <taxon>Bacteria</taxon>
        <taxon>Fusobacteriati</taxon>
        <taxon>Fusobacteriota</taxon>
        <taxon>Fusobacteriia</taxon>
        <taxon>Fusobacteriales</taxon>
        <taxon>Leptotrichiaceae</taxon>
        <taxon>Leptotrichia</taxon>
    </lineage>
</organism>
<dbReference type="GO" id="GO:0015074">
    <property type="term" value="P:DNA integration"/>
    <property type="evidence" value="ECO:0007669"/>
    <property type="project" value="InterPro"/>
</dbReference>
<evidence type="ECO:0000313" key="3">
    <source>
        <dbReference type="Proteomes" id="UP000321944"/>
    </source>
</evidence>
<proteinExistence type="predicted"/>
<protein>
    <submittedName>
        <fullName evidence="2">Putative transposase</fullName>
    </submittedName>
</protein>
<dbReference type="PROSITE" id="PS50994">
    <property type="entry name" value="INTEGRASE"/>
    <property type="match status" value="1"/>
</dbReference>
<dbReference type="GO" id="GO:0005829">
    <property type="term" value="C:cytosol"/>
    <property type="evidence" value="ECO:0007669"/>
    <property type="project" value="TreeGrafter"/>
</dbReference>
<dbReference type="EMBL" id="AP019841">
    <property type="protein sequence ID" value="BBM55638.1"/>
    <property type="molecule type" value="Genomic_DNA"/>
</dbReference>
<dbReference type="InterPro" id="IPR012337">
    <property type="entry name" value="RNaseH-like_sf"/>
</dbReference>
<dbReference type="GO" id="GO:0003676">
    <property type="term" value="F:nucleic acid binding"/>
    <property type="evidence" value="ECO:0007669"/>
    <property type="project" value="InterPro"/>
</dbReference>
<dbReference type="Proteomes" id="UP000321944">
    <property type="component" value="Chromosome"/>
</dbReference>
<evidence type="ECO:0000259" key="1">
    <source>
        <dbReference type="PROSITE" id="PS50994"/>
    </source>
</evidence>